<dbReference type="Pfam" id="PF26635">
    <property type="entry name" value="DUF8208"/>
    <property type="match status" value="1"/>
</dbReference>
<proteinExistence type="predicted"/>
<gene>
    <name evidence="3" type="ORF">P5G51_019410</name>
</gene>
<comment type="caution">
    <text evidence="3">The sequence shown here is derived from an EMBL/GenBank/DDBJ whole genome shotgun (WGS) entry which is preliminary data.</text>
</comment>
<dbReference type="RefSeq" id="WP_306068312.1">
    <property type="nucleotide sequence ID" value="NZ_JAROCA020000003.1"/>
</dbReference>
<keyword evidence="1" id="KW-0472">Membrane</keyword>
<evidence type="ECO:0000313" key="3">
    <source>
        <dbReference type="EMBL" id="MDY0407209.1"/>
    </source>
</evidence>
<accession>A0ABU5CLG3</accession>
<dbReference type="Proteomes" id="UP001228376">
    <property type="component" value="Unassembled WGS sequence"/>
</dbReference>
<keyword evidence="1" id="KW-0812">Transmembrane</keyword>
<name>A0ABU5CLG3_9BACI</name>
<dbReference type="InterPro" id="IPR058521">
    <property type="entry name" value="DUF8208"/>
</dbReference>
<organism evidence="3 4">
    <name type="scientific">Tigheibacillus jepli</name>
    <dbReference type="NCBI Taxonomy" id="3035914"/>
    <lineage>
        <taxon>Bacteria</taxon>
        <taxon>Bacillati</taxon>
        <taxon>Bacillota</taxon>
        <taxon>Bacilli</taxon>
        <taxon>Bacillales</taxon>
        <taxon>Bacillaceae</taxon>
        <taxon>Tigheibacillus</taxon>
    </lineage>
</organism>
<sequence>MKRLYKDLTDILDLSSGWLYDDLLRNIGWGIIQLLVWINDWIEGVATKVVTLGGLYDSKDMSSFVDILQPLAIGLFVVSVTVLGFMFMLNKVEKRNEIIMNVLIAVSVIVILPSLMGMMEDLLHKGLDTVDVDGNIH</sequence>
<feature type="transmembrane region" description="Helical" evidence="1">
    <location>
        <begin position="67"/>
        <end position="89"/>
    </location>
</feature>
<evidence type="ECO:0000259" key="2">
    <source>
        <dbReference type="Pfam" id="PF26635"/>
    </source>
</evidence>
<evidence type="ECO:0000256" key="1">
    <source>
        <dbReference type="SAM" id="Phobius"/>
    </source>
</evidence>
<keyword evidence="4" id="KW-1185">Reference proteome</keyword>
<keyword evidence="1" id="KW-1133">Transmembrane helix</keyword>
<protein>
    <recommendedName>
        <fullName evidence="2">DUF8208 domain-containing protein</fullName>
    </recommendedName>
</protein>
<reference evidence="3 4" key="1">
    <citation type="submission" date="2023-10" db="EMBL/GenBank/DDBJ databases">
        <title>179-bfca-hs.</title>
        <authorList>
            <person name="Miliotis G."/>
            <person name="Sengupta P."/>
            <person name="Hameed A."/>
            <person name="Chuvochina M."/>
            <person name="Mcdonagh F."/>
            <person name="Simpson A.C."/>
            <person name="Singh N.K."/>
            <person name="Rekha P.D."/>
            <person name="Raman K."/>
            <person name="Hugenholtz P."/>
            <person name="Venkateswaran K."/>
        </authorList>
    </citation>
    <scope>NUCLEOTIDE SEQUENCE [LARGE SCALE GENOMIC DNA]</scope>
    <source>
        <strain evidence="3 4">179-BFC-A-HS</strain>
    </source>
</reference>
<feature type="domain" description="DUF8208" evidence="2">
    <location>
        <begin position="16"/>
        <end position="135"/>
    </location>
</feature>
<feature type="transmembrane region" description="Helical" evidence="1">
    <location>
        <begin position="98"/>
        <end position="119"/>
    </location>
</feature>
<evidence type="ECO:0000313" key="4">
    <source>
        <dbReference type="Proteomes" id="UP001228376"/>
    </source>
</evidence>
<dbReference type="EMBL" id="JAROCA020000003">
    <property type="protein sequence ID" value="MDY0407209.1"/>
    <property type="molecule type" value="Genomic_DNA"/>
</dbReference>